<dbReference type="Proteomes" id="UP000724672">
    <property type="component" value="Unassembled WGS sequence"/>
</dbReference>
<accession>A0A942UWW3</accession>
<gene>
    <name evidence="2" type="ORF">GOQ27_01430</name>
</gene>
<reference evidence="2" key="1">
    <citation type="submission" date="2019-12" db="EMBL/GenBank/DDBJ databases">
        <title>Clostridiaceae gen. nov. sp. nov., isolated from sediment in Xinjiang, China.</title>
        <authorList>
            <person name="Zhang R."/>
        </authorList>
    </citation>
    <scope>NUCLEOTIDE SEQUENCE</scope>
    <source>
        <strain evidence="2">D2Q-11</strain>
    </source>
</reference>
<evidence type="ECO:0000313" key="2">
    <source>
        <dbReference type="EMBL" id="MBS4537102.1"/>
    </source>
</evidence>
<protein>
    <submittedName>
        <fullName evidence="2">Uncharacterized protein</fullName>
    </submittedName>
</protein>
<evidence type="ECO:0000313" key="3">
    <source>
        <dbReference type="Proteomes" id="UP000724672"/>
    </source>
</evidence>
<feature type="transmembrane region" description="Helical" evidence="1">
    <location>
        <begin position="30"/>
        <end position="49"/>
    </location>
</feature>
<dbReference type="RefSeq" id="WP_203365033.1">
    <property type="nucleotide sequence ID" value="NZ_WSFT01000012.1"/>
</dbReference>
<name>A0A942UWW3_9FIRM</name>
<keyword evidence="3" id="KW-1185">Reference proteome</keyword>
<keyword evidence="1" id="KW-1133">Transmembrane helix</keyword>
<comment type="caution">
    <text evidence="2">The sequence shown here is derived from an EMBL/GenBank/DDBJ whole genome shotgun (WGS) entry which is preliminary data.</text>
</comment>
<dbReference type="EMBL" id="WSFT01000012">
    <property type="protein sequence ID" value="MBS4537102.1"/>
    <property type="molecule type" value="Genomic_DNA"/>
</dbReference>
<proteinExistence type="predicted"/>
<keyword evidence="1" id="KW-0472">Membrane</keyword>
<dbReference type="AlphaFoldDB" id="A0A942UWW3"/>
<organism evidence="2 3">
    <name type="scientific">Anaeromonas frigoriresistens</name>
    <dbReference type="NCBI Taxonomy" id="2683708"/>
    <lineage>
        <taxon>Bacteria</taxon>
        <taxon>Bacillati</taxon>
        <taxon>Bacillota</taxon>
        <taxon>Tissierellia</taxon>
        <taxon>Tissierellales</taxon>
        <taxon>Thermohalobacteraceae</taxon>
        <taxon>Anaeromonas</taxon>
    </lineage>
</organism>
<sequence>MSKNTRALLSGLFTFIVVMLSEYLIDETLIKFLVGIPIMALGIIIIFNIKKDTDKQS</sequence>
<keyword evidence="1" id="KW-0812">Transmembrane</keyword>
<evidence type="ECO:0000256" key="1">
    <source>
        <dbReference type="SAM" id="Phobius"/>
    </source>
</evidence>
<feature type="transmembrane region" description="Helical" evidence="1">
    <location>
        <begin position="7"/>
        <end position="24"/>
    </location>
</feature>